<name>A0A6N6MER0_9HYPH</name>
<sequence>MDEVEVLRAQVGLLAEAHDLANQALRSAWSIAEREGQSVNWSGHRAQLRASLDASHAALNALSDWGRRSSAENT</sequence>
<organism evidence="1 2">
    <name type="scientific">Methylobacterium planeticum</name>
    <dbReference type="NCBI Taxonomy" id="2615211"/>
    <lineage>
        <taxon>Bacteria</taxon>
        <taxon>Pseudomonadati</taxon>
        <taxon>Pseudomonadota</taxon>
        <taxon>Alphaproteobacteria</taxon>
        <taxon>Hyphomicrobiales</taxon>
        <taxon>Methylobacteriaceae</taxon>
        <taxon>Methylobacterium</taxon>
    </lineage>
</organism>
<dbReference type="EMBL" id="VZZJ01000046">
    <property type="protein sequence ID" value="KAB1068755.1"/>
    <property type="molecule type" value="Genomic_DNA"/>
</dbReference>
<dbReference type="AlphaFoldDB" id="A0A6N6MER0"/>
<comment type="caution">
    <text evidence="1">The sequence shown here is derived from an EMBL/GenBank/DDBJ whole genome shotgun (WGS) entry which is preliminary data.</text>
</comment>
<dbReference type="RefSeq" id="WP_150966882.1">
    <property type="nucleotide sequence ID" value="NZ_VZZJ01000046.1"/>
</dbReference>
<evidence type="ECO:0000313" key="2">
    <source>
        <dbReference type="Proteomes" id="UP000441523"/>
    </source>
</evidence>
<reference evidence="1 2" key="1">
    <citation type="submission" date="2019-09" db="EMBL/GenBank/DDBJ databases">
        <title>YIM 132548 draft genome.</title>
        <authorList>
            <person name="Jiang L."/>
        </authorList>
    </citation>
    <scope>NUCLEOTIDE SEQUENCE [LARGE SCALE GENOMIC DNA]</scope>
    <source>
        <strain evidence="1 2">YIM 132548</strain>
    </source>
</reference>
<evidence type="ECO:0000313" key="1">
    <source>
        <dbReference type="EMBL" id="KAB1068755.1"/>
    </source>
</evidence>
<gene>
    <name evidence="1" type="ORF">F6X51_26460</name>
</gene>
<dbReference type="Proteomes" id="UP000441523">
    <property type="component" value="Unassembled WGS sequence"/>
</dbReference>
<keyword evidence="2" id="KW-1185">Reference proteome</keyword>
<protein>
    <submittedName>
        <fullName evidence="1">Uncharacterized protein</fullName>
    </submittedName>
</protein>
<accession>A0A6N6MER0</accession>
<proteinExistence type="predicted"/>